<organism evidence="1 2">
    <name type="scientific">Candidatus Harrisonbacteria bacterium CG10_big_fil_rev_8_21_14_0_10_45_28</name>
    <dbReference type="NCBI Taxonomy" id="1974586"/>
    <lineage>
        <taxon>Bacteria</taxon>
        <taxon>Candidatus Harrisoniibacteriota</taxon>
    </lineage>
</organism>
<evidence type="ECO:0000313" key="2">
    <source>
        <dbReference type="Proteomes" id="UP000230903"/>
    </source>
</evidence>
<dbReference type="AlphaFoldDB" id="A0A2H0UP84"/>
<reference evidence="2" key="1">
    <citation type="submission" date="2017-09" db="EMBL/GenBank/DDBJ databases">
        <title>Depth-based differentiation of microbial function through sediment-hosted aquifers and enrichment of novel symbionts in the deep terrestrial subsurface.</title>
        <authorList>
            <person name="Probst A.J."/>
            <person name="Ladd B."/>
            <person name="Jarett J.K."/>
            <person name="Geller-Mcgrath D.E."/>
            <person name="Sieber C.M.K."/>
            <person name="Emerson J.B."/>
            <person name="Anantharaman K."/>
            <person name="Thomas B.C."/>
            <person name="Malmstrom R."/>
            <person name="Stieglmeier M."/>
            <person name="Klingl A."/>
            <person name="Woyke T."/>
            <person name="Ryan C.M."/>
            <person name="Banfield J.F."/>
        </authorList>
    </citation>
    <scope>NUCLEOTIDE SEQUENCE [LARGE SCALE GENOMIC DNA]</scope>
</reference>
<name>A0A2H0UP84_9BACT</name>
<comment type="caution">
    <text evidence="1">The sequence shown here is derived from an EMBL/GenBank/DDBJ whole genome shotgun (WGS) entry which is preliminary data.</text>
</comment>
<accession>A0A2H0UP84</accession>
<dbReference type="Proteomes" id="UP000230903">
    <property type="component" value="Unassembled WGS sequence"/>
</dbReference>
<evidence type="ECO:0000313" key="1">
    <source>
        <dbReference type="EMBL" id="PIR88191.1"/>
    </source>
</evidence>
<dbReference type="EMBL" id="PFBC01000010">
    <property type="protein sequence ID" value="PIR88191.1"/>
    <property type="molecule type" value="Genomic_DNA"/>
</dbReference>
<gene>
    <name evidence="1" type="ORF">COU10_00575</name>
</gene>
<sequence>MSEGIENFKPEDRWGYETAEHGPAVVEFLKNYRSLRIDEKKDRYDEMLDLHCSGENSVVLTKISKGAAKLIEVLVFYKDDKIETIKAIFDGEGTGNDIEFFFRRRALVDLFKTKNAQA</sequence>
<proteinExistence type="predicted"/>
<protein>
    <submittedName>
        <fullName evidence="1">Uncharacterized protein</fullName>
    </submittedName>
</protein>